<sequence>MVAVRVARATSKATMTVVTPTGARISMYSTPPQFESSNVARFGQIEREGYKPITRKIGDGLATLAFTSSVYSRDYTQSIEHIAAQLTRLAKSGTRIRINSGSVEFEQSVWWNIKSLKVSGTQRARNNQASRITLEWELEEAVDVAVSIARVVPPKAPPRKVAPKPVGGALRTHRVVRGDTLWGIALRYLRNGARWPEIFSMNRSIIRNPNLIYPGQVFKVPVR</sequence>
<keyword evidence="3" id="KW-1185">Reference proteome</keyword>
<dbReference type="PANTHER" id="PTHR34700:SF4">
    <property type="entry name" value="PHAGE-LIKE ELEMENT PBSX PROTEIN XKDP"/>
    <property type="match status" value="1"/>
</dbReference>
<dbReference type="InterPro" id="IPR018392">
    <property type="entry name" value="LysM"/>
</dbReference>
<dbReference type="PANTHER" id="PTHR34700">
    <property type="entry name" value="POTASSIUM BINDING PROTEIN KBP"/>
    <property type="match status" value="1"/>
</dbReference>
<evidence type="ECO:0000313" key="3">
    <source>
        <dbReference type="Proteomes" id="UP000827897"/>
    </source>
</evidence>
<dbReference type="CDD" id="cd00118">
    <property type="entry name" value="LysM"/>
    <property type="match status" value="1"/>
</dbReference>
<dbReference type="InterPro" id="IPR052196">
    <property type="entry name" value="Bact_Kbp"/>
</dbReference>
<protein>
    <submittedName>
        <fullName evidence="2">LysM-like peptidoglycan binding protein</fullName>
    </submittedName>
</protein>
<dbReference type="EMBL" id="OK999980">
    <property type="protein sequence ID" value="UGL61904.1"/>
    <property type="molecule type" value="Genomic_DNA"/>
</dbReference>
<reference evidence="2" key="1">
    <citation type="submission" date="2021-10" db="EMBL/GenBank/DDBJ databases">
        <authorList>
            <person name="Valenzuela N."/>
            <person name="Pablo J."/>
            <person name="Strother B."/>
            <person name="Cravalho Y."/>
            <person name="Barto Z."/>
            <person name="Kane C."/>
            <person name="Chong R.A."/>
            <person name="Kawasaki K."/>
            <person name="Cruz S."/>
            <person name="Porter M.L."/>
            <person name="Pearce R."/>
            <person name="Hohenstein G."/>
            <person name="Li K."/>
            <person name="Kaniho J."/>
            <person name="Sadones M."/>
            <person name="Hamlin F."/>
            <person name="Daniels M."/>
            <person name="McKee K."/>
            <person name="Reed F."/>
            <person name="Donachie S."/>
            <person name="Bollivar D.W."/>
            <person name="Garlena R.A."/>
            <person name="Russell D.A."/>
            <person name="Jacobs-Sera D."/>
            <person name="Hatfull G.F."/>
        </authorList>
    </citation>
    <scope>NUCLEOTIDE SEQUENCE</scope>
</reference>
<evidence type="ECO:0000313" key="2">
    <source>
        <dbReference type="EMBL" id="UGL61904.1"/>
    </source>
</evidence>
<organism evidence="2 3">
    <name type="scientific">Arthrobacter phage EastWest</name>
    <dbReference type="NCBI Taxonomy" id="2894292"/>
    <lineage>
        <taxon>Viruses</taxon>
        <taxon>Duplodnaviria</taxon>
        <taxon>Heunggongvirae</taxon>
        <taxon>Uroviricota</taxon>
        <taxon>Caudoviricetes</taxon>
        <taxon>Berryhillviridae</taxon>
        <taxon>Eastwestvirus</taxon>
        <taxon>Eastwestvirus eastwest</taxon>
    </lineage>
</organism>
<feature type="domain" description="LysM" evidence="1">
    <location>
        <begin position="172"/>
        <end position="221"/>
    </location>
</feature>
<gene>
    <name evidence="2" type="primary">21</name>
    <name evidence="2" type="ORF">SEA_EASTWEST_21</name>
</gene>
<dbReference type="Proteomes" id="UP000827897">
    <property type="component" value="Segment"/>
</dbReference>
<accession>A0AAE9C965</accession>
<dbReference type="InterPro" id="IPR036779">
    <property type="entry name" value="LysM_dom_sf"/>
</dbReference>
<dbReference type="Pfam" id="PF01476">
    <property type="entry name" value="LysM"/>
    <property type="match status" value="1"/>
</dbReference>
<proteinExistence type="predicted"/>
<dbReference type="SMART" id="SM00257">
    <property type="entry name" value="LysM"/>
    <property type="match status" value="1"/>
</dbReference>
<dbReference type="Gene3D" id="3.10.350.10">
    <property type="entry name" value="LysM domain"/>
    <property type="match status" value="1"/>
</dbReference>
<evidence type="ECO:0000259" key="1">
    <source>
        <dbReference type="SMART" id="SM00257"/>
    </source>
</evidence>
<name>A0AAE9C965_9CAUD</name>
<dbReference type="SUPFAM" id="SSF54106">
    <property type="entry name" value="LysM domain"/>
    <property type="match status" value="1"/>
</dbReference>